<keyword evidence="6" id="KW-0509">mRNA transport</keyword>
<evidence type="ECO:0000256" key="13">
    <source>
        <dbReference type="SAM" id="MobiDB-lite"/>
    </source>
</evidence>
<dbReference type="AlphaFoldDB" id="A0A1Y1WCY0"/>
<accession>A0A1Y1WCY0</accession>
<evidence type="ECO:0000256" key="14">
    <source>
        <dbReference type="SAM" id="Phobius"/>
    </source>
</evidence>
<dbReference type="InterPro" id="IPR019049">
    <property type="entry name" value="Nucleoporin_prot_Ndc1/Nup"/>
</dbReference>
<keyword evidence="16" id="KW-1185">Reference proteome</keyword>
<dbReference type="PANTHER" id="PTHR13269:SF6">
    <property type="entry name" value="NUCLEOPORIN NDC1"/>
    <property type="match status" value="1"/>
</dbReference>
<dbReference type="Proteomes" id="UP000193922">
    <property type="component" value="Unassembled WGS sequence"/>
</dbReference>
<dbReference type="RefSeq" id="XP_040744908.1">
    <property type="nucleotide sequence ID" value="XM_040890244.1"/>
</dbReference>
<name>A0A1Y1WCY0_9FUNG</name>
<dbReference type="GO" id="GO:0015031">
    <property type="term" value="P:protein transport"/>
    <property type="evidence" value="ECO:0007669"/>
    <property type="project" value="UniProtKB-KW"/>
</dbReference>
<comment type="caution">
    <text evidence="15">The sequence shown here is derived from an EMBL/GenBank/DDBJ whole genome shotgun (WGS) entry which is preliminary data.</text>
</comment>
<keyword evidence="12" id="KW-0539">Nucleus</keyword>
<sequence length="594" mass="65703">MAHGTVLNTGIASVNFASLGDSVLRQRTVRAMVYELALAYGIAVLANINLRHGIWCLLYAMFSSGTFLYTILAYVVGLGVLTLHSMLCYVERVPGNGGFARLQRLLRSPERTLLVMLWYMFSANIMLFAHRVVMGGSVSRMWLYPEGFYGAPQLNPAWLASGALATASGLAYAVHMMADERLQLSFPMIEQGRVYAFKDRIPESFLKVVRFARRSIAWFWPVYFVTGWMVYRGACAVIGRIMRTSSYAVGNPLLSPSAIGFWLYSGTLTVLVWELTHQLYEVITTQPTRINEMSRDSNMCLVNGLKHTGNPLVQHLAFQELYRLAMFRPAQRAELLTDIDRSSGSMWSQVSKECLAVVETARAQLAAQNADVAKPKVDAVKPKATTTALSSGNAPMGDILRRGGRPKPEEPQLQPPLPSGLIGGYNVPPKATSLDLFGPEAQGFEKYVLTKLRDMLVQSPLGTKLLARTPQASSLAVFGNFQQQVWAVRSVMRLVEASLTEDSYGVVQGDLPGILATILGYLSELERCVSQRQGPAVVRGEFVVQATERQAHAMIQVLRNVLYAFVVSFYDYLASLKLTPEVAQQLQAFVNFQA</sequence>
<evidence type="ECO:0000313" key="16">
    <source>
        <dbReference type="Proteomes" id="UP000193922"/>
    </source>
</evidence>
<evidence type="ECO:0000256" key="9">
    <source>
        <dbReference type="ARBA" id="ARBA00023010"/>
    </source>
</evidence>
<evidence type="ECO:0000256" key="8">
    <source>
        <dbReference type="ARBA" id="ARBA00022989"/>
    </source>
</evidence>
<keyword evidence="8 14" id="KW-1133">Transmembrane helix</keyword>
<dbReference type="GO" id="GO:0051028">
    <property type="term" value="P:mRNA transport"/>
    <property type="evidence" value="ECO:0007669"/>
    <property type="project" value="UniProtKB-KW"/>
</dbReference>
<evidence type="ECO:0000256" key="2">
    <source>
        <dbReference type="ARBA" id="ARBA00004567"/>
    </source>
</evidence>
<dbReference type="GO" id="GO:0005816">
    <property type="term" value="C:spindle pole body"/>
    <property type="evidence" value="ECO:0007669"/>
    <property type="project" value="TreeGrafter"/>
</dbReference>
<feature type="transmembrane region" description="Helical" evidence="14">
    <location>
        <begin position="154"/>
        <end position="174"/>
    </location>
</feature>
<feature type="transmembrane region" description="Helical" evidence="14">
    <location>
        <begin position="36"/>
        <end position="61"/>
    </location>
</feature>
<keyword evidence="7" id="KW-0653">Protein transport</keyword>
<dbReference type="PANTHER" id="PTHR13269">
    <property type="entry name" value="NUCLEOPORIN NDC1"/>
    <property type="match status" value="1"/>
</dbReference>
<keyword evidence="9" id="KW-0811">Translocation</keyword>
<evidence type="ECO:0000256" key="1">
    <source>
        <dbReference type="ARBA" id="ARBA00004232"/>
    </source>
</evidence>
<comment type="subcellular location">
    <subcellularLocation>
        <location evidence="1">Nucleus membrane</location>
        <topology evidence="1">Multi-pass membrane protein</topology>
    </subcellularLocation>
    <subcellularLocation>
        <location evidence="2">Nucleus</location>
        <location evidence="2">Nuclear pore complex</location>
    </subcellularLocation>
</comment>
<dbReference type="Pfam" id="PF09531">
    <property type="entry name" value="Ndc1_Nup"/>
    <property type="match status" value="1"/>
</dbReference>
<evidence type="ECO:0000256" key="4">
    <source>
        <dbReference type="ARBA" id="ARBA00022448"/>
    </source>
</evidence>
<evidence type="ECO:0000256" key="6">
    <source>
        <dbReference type="ARBA" id="ARBA00022816"/>
    </source>
</evidence>
<comment type="similarity">
    <text evidence="3">Belongs to the NDC1 family.</text>
</comment>
<evidence type="ECO:0000256" key="7">
    <source>
        <dbReference type="ARBA" id="ARBA00022927"/>
    </source>
</evidence>
<dbReference type="OrthoDB" id="67850at2759"/>
<reference evidence="15 16" key="1">
    <citation type="submission" date="2016-07" db="EMBL/GenBank/DDBJ databases">
        <title>Pervasive Adenine N6-methylation of Active Genes in Fungi.</title>
        <authorList>
            <consortium name="DOE Joint Genome Institute"/>
            <person name="Mondo S.J."/>
            <person name="Dannebaum R.O."/>
            <person name="Kuo R.C."/>
            <person name="Labutti K."/>
            <person name="Haridas S."/>
            <person name="Kuo A."/>
            <person name="Salamov A."/>
            <person name="Ahrendt S.R."/>
            <person name="Lipzen A."/>
            <person name="Sullivan W."/>
            <person name="Andreopoulos W.B."/>
            <person name="Clum A."/>
            <person name="Lindquist E."/>
            <person name="Daum C."/>
            <person name="Ramamoorthy G.K."/>
            <person name="Gryganskyi A."/>
            <person name="Culley D."/>
            <person name="Magnuson J.K."/>
            <person name="James T.Y."/>
            <person name="O'Malley M.A."/>
            <person name="Stajich J.E."/>
            <person name="Spatafora J.W."/>
            <person name="Visel A."/>
            <person name="Grigoriev I.V."/>
        </authorList>
    </citation>
    <scope>NUCLEOTIDE SEQUENCE [LARGE SCALE GENOMIC DNA]</scope>
    <source>
        <strain evidence="15 16">ATCC 12442</strain>
    </source>
</reference>
<evidence type="ECO:0000256" key="11">
    <source>
        <dbReference type="ARBA" id="ARBA00023136"/>
    </source>
</evidence>
<evidence type="ECO:0000256" key="3">
    <source>
        <dbReference type="ARBA" id="ARBA00005760"/>
    </source>
</evidence>
<dbReference type="GO" id="GO:0031965">
    <property type="term" value="C:nuclear membrane"/>
    <property type="evidence" value="ECO:0007669"/>
    <property type="project" value="UniProtKB-SubCell"/>
</dbReference>
<dbReference type="GO" id="GO:0070762">
    <property type="term" value="C:nuclear pore transmembrane ring"/>
    <property type="evidence" value="ECO:0007669"/>
    <property type="project" value="TreeGrafter"/>
</dbReference>
<feature type="transmembrane region" description="Helical" evidence="14">
    <location>
        <begin position="67"/>
        <end position="90"/>
    </location>
</feature>
<keyword evidence="5 14" id="KW-0812">Transmembrane</keyword>
<evidence type="ECO:0008006" key="17">
    <source>
        <dbReference type="Google" id="ProtNLM"/>
    </source>
</evidence>
<keyword evidence="11 14" id="KW-0472">Membrane</keyword>
<feature type="region of interest" description="Disordered" evidence="13">
    <location>
        <begin position="383"/>
        <end position="420"/>
    </location>
</feature>
<feature type="transmembrane region" description="Helical" evidence="14">
    <location>
        <begin position="217"/>
        <end position="241"/>
    </location>
</feature>
<proteinExistence type="inferred from homology"/>
<dbReference type="GO" id="GO:0006999">
    <property type="term" value="P:nuclear pore organization"/>
    <property type="evidence" value="ECO:0007669"/>
    <property type="project" value="TreeGrafter"/>
</dbReference>
<dbReference type="GeneID" id="63806892"/>
<dbReference type="STRING" id="61395.A0A1Y1WCY0"/>
<feature type="transmembrane region" description="Helical" evidence="14">
    <location>
        <begin position="111"/>
        <end position="134"/>
    </location>
</feature>
<gene>
    <name evidence="15" type="ORF">DL89DRAFT_291905</name>
</gene>
<evidence type="ECO:0000256" key="12">
    <source>
        <dbReference type="ARBA" id="ARBA00023242"/>
    </source>
</evidence>
<keyword evidence="4" id="KW-0813">Transport</keyword>
<evidence type="ECO:0000256" key="5">
    <source>
        <dbReference type="ARBA" id="ARBA00022692"/>
    </source>
</evidence>
<evidence type="ECO:0000313" key="15">
    <source>
        <dbReference type="EMBL" id="ORX71393.1"/>
    </source>
</evidence>
<dbReference type="EMBL" id="MCFD01000004">
    <property type="protein sequence ID" value="ORX71393.1"/>
    <property type="molecule type" value="Genomic_DNA"/>
</dbReference>
<dbReference type="GO" id="GO:0030674">
    <property type="term" value="F:protein-macromolecule adaptor activity"/>
    <property type="evidence" value="ECO:0007669"/>
    <property type="project" value="TreeGrafter"/>
</dbReference>
<evidence type="ECO:0000256" key="10">
    <source>
        <dbReference type="ARBA" id="ARBA00023132"/>
    </source>
</evidence>
<organism evidence="15 16">
    <name type="scientific">Linderina pennispora</name>
    <dbReference type="NCBI Taxonomy" id="61395"/>
    <lineage>
        <taxon>Eukaryota</taxon>
        <taxon>Fungi</taxon>
        <taxon>Fungi incertae sedis</taxon>
        <taxon>Zoopagomycota</taxon>
        <taxon>Kickxellomycotina</taxon>
        <taxon>Kickxellomycetes</taxon>
        <taxon>Kickxellales</taxon>
        <taxon>Kickxellaceae</taxon>
        <taxon>Linderina</taxon>
    </lineage>
</organism>
<keyword evidence="10" id="KW-0906">Nuclear pore complex</keyword>
<protein>
    <recommendedName>
        <fullName evidence="17">Nucleoporin protein Ndc1-Nup</fullName>
    </recommendedName>
</protein>